<evidence type="ECO:0000256" key="1">
    <source>
        <dbReference type="SAM" id="MobiDB-lite"/>
    </source>
</evidence>
<proteinExistence type="predicted"/>
<evidence type="ECO:0000313" key="3">
    <source>
        <dbReference type="Proteomes" id="UP000198716"/>
    </source>
</evidence>
<organism evidence="2 3">
    <name type="scientific">Actinopolyspora alba</name>
    <dbReference type="NCBI Taxonomy" id="673379"/>
    <lineage>
        <taxon>Bacteria</taxon>
        <taxon>Bacillati</taxon>
        <taxon>Actinomycetota</taxon>
        <taxon>Actinomycetes</taxon>
        <taxon>Actinopolysporales</taxon>
        <taxon>Actinopolysporaceae</taxon>
        <taxon>Actinopolyspora</taxon>
        <taxon>Actinopolyspora alba group</taxon>
    </lineage>
</organism>
<keyword evidence="3" id="KW-1185">Reference proteome</keyword>
<dbReference type="EMBL" id="FOMZ01000010">
    <property type="protein sequence ID" value="SFE29905.1"/>
    <property type="molecule type" value="Genomic_DNA"/>
</dbReference>
<protein>
    <recommendedName>
        <fullName evidence="4">CDP-Glycerol:Poly(Glycerophosphate) glycerophosphotransferase</fullName>
    </recommendedName>
</protein>
<dbReference type="RefSeq" id="WP_245755554.1">
    <property type="nucleotide sequence ID" value="NZ_FOMZ01000010.1"/>
</dbReference>
<evidence type="ECO:0008006" key="4">
    <source>
        <dbReference type="Google" id="ProtNLM"/>
    </source>
</evidence>
<dbReference type="Proteomes" id="UP000198716">
    <property type="component" value="Unassembled WGS sequence"/>
</dbReference>
<gene>
    <name evidence="2" type="ORF">SAMN04487819_110212</name>
</gene>
<feature type="region of interest" description="Disordered" evidence="1">
    <location>
        <begin position="1"/>
        <end position="58"/>
    </location>
</feature>
<accession>A0A1I1ZDZ5</accession>
<dbReference type="AlphaFoldDB" id="A0A1I1ZDZ5"/>
<name>A0A1I1ZDZ5_9ACTN</name>
<sequence>MASAPERSGENGSFRLPSDTIRAWSREPGAGSREPGAGSREPGAGSREPGAGSREPWGTVPVRRRVLGVVRNLTALDRLGDVLPVLADDFRVETRFTRAEGSAFDTDLSDHFRRAGMRVVPWQRASAAEFDLAISPSGNGALHELDMPVLTLSHGAGHHKHRPATTGFTSEVAGLSRDQLLRDGEPVPAAVCLTHQDQLALLGRHNPRLRERAGVVGDPCFDRLRASLPARERYRDALGIGDRELVVLTSTWGERALFARRPELAAELVGALPAETHTIALVLHPNVWDLHGPWQIEQWTRRARDAGLVLVPPDRGWKATLVAADTVVADHGSLGLYAAALGKRLLLGSFGAREIVANTPRYELGKRACHLTGTAELKEQITAAAPVPGHESLAADTFANHDRAAGELRRVVYELLDLPEPSWRATAPPVDPFVPE</sequence>
<reference evidence="3" key="1">
    <citation type="submission" date="2016-10" db="EMBL/GenBank/DDBJ databases">
        <authorList>
            <person name="Varghese N."/>
            <person name="Submissions S."/>
        </authorList>
    </citation>
    <scope>NUCLEOTIDE SEQUENCE [LARGE SCALE GENOMIC DNA]</scope>
    <source>
        <strain evidence="3">DSM 45004</strain>
    </source>
</reference>
<evidence type="ECO:0000313" key="2">
    <source>
        <dbReference type="EMBL" id="SFE29905.1"/>
    </source>
</evidence>